<name>A0AAW8FBC7_9ACTN</name>
<dbReference type="EMBL" id="JAUSZV010000005">
    <property type="protein sequence ID" value="MDQ0906128.1"/>
    <property type="molecule type" value="Genomic_DNA"/>
</dbReference>
<accession>A0AAW8FBC7</accession>
<dbReference type="AlphaFoldDB" id="A0AAW8FBC7"/>
<proteinExistence type="predicted"/>
<protein>
    <submittedName>
        <fullName evidence="1">Uncharacterized protein</fullName>
    </submittedName>
</protein>
<evidence type="ECO:0000313" key="2">
    <source>
        <dbReference type="Proteomes" id="UP001234216"/>
    </source>
</evidence>
<organism evidence="1 2">
    <name type="scientific">Streptomyces canus</name>
    <dbReference type="NCBI Taxonomy" id="58343"/>
    <lineage>
        <taxon>Bacteria</taxon>
        <taxon>Bacillati</taxon>
        <taxon>Actinomycetota</taxon>
        <taxon>Actinomycetes</taxon>
        <taxon>Kitasatosporales</taxon>
        <taxon>Streptomycetaceae</taxon>
        <taxon>Streptomyces</taxon>
        <taxon>Streptomyces aurantiacus group</taxon>
    </lineage>
</organism>
<gene>
    <name evidence="1" type="ORF">QFZ22_002113</name>
</gene>
<dbReference type="Proteomes" id="UP001234216">
    <property type="component" value="Unassembled WGS sequence"/>
</dbReference>
<sequence length="35" mass="3859">MGLWHPTARPLATLDVTDTDEWLMAVAAHEILAGR</sequence>
<evidence type="ECO:0000313" key="1">
    <source>
        <dbReference type="EMBL" id="MDQ0906128.1"/>
    </source>
</evidence>
<reference evidence="1" key="1">
    <citation type="submission" date="2023-07" db="EMBL/GenBank/DDBJ databases">
        <title>Comparative genomics of wheat-associated soil bacteria to identify genetic determinants of phenazine resistance.</title>
        <authorList>
            <person name="Mouncey N."/>
        </authorList>
    </citation>
    <scope>NUCLEOTIDE SEQUENCE</scope>
    <source>
        <strain evidence="1">V4I22</strain>
    </source>
</reference>
<comment type="caution">
    <text evidence="1">The sequence shown here is derived from an EMBL/GenBank/DDBJ whole genome shotgun (WGS) entry which is preliminary data.</text>
</comment>